<dbReference type="EMBL" id="VSRR010015873">
    <property type="protein sequence ID" value="MPC58646.1"/>
    <property type="molecule type" value="Genomic_DNA"/>
</dbReference>
<name>A0A5B7GM89_PORTR</name>
<gene>
    <name evidence="2" type="ORF">E2C01_052653</name>
</gene>
<evidence type="ECO:0000313" key="2">
    <source>
        <dbReference type="EMBL" id="MPC58646.1"/>
    </source>
</evidence>
<dbReference type="AlphaFoldDB" id="A0A5B7GM89"/>
<proteinExistence type="predicted"/>
<evidence type="ECO:0000313" key="3">
    <source>
        <dbReference type="Proteomes" id="UP000324222"/>
    </source>
</evidence>
<comment type="caution">
    <text evidence="2">The sequence shown here is derived from an EMBL/GenBank/DDBJ whole genome shotgun (WGS) entry which is preliminary data.</text>
</comment>
<reference evidence="2 3" key="1">
    <citation type="submission" date="2019-05" db="EMBL/GenBank/DDBJ databases">
        <title>Another draft genome of Portunus trituberculatus and its Hox gene families provides insights of decapod evolution.</title>
        <authorList>
            <person name="Jeong J.-H."/>
            <person name="Song I."/>
            <person name="Kim S."/>
            <person name="Choi T."/>
            <person name="Kim D."/>
            <person name="Ryu S."/>
            <person name="Kim W."/>
        </authorList>
    </citation>
    <scope>NUCLEOTIDE SEQUENCE [LARGE SCALE GENOMIC DNA]</scope>
    <source>
        <tissue evidence="2">Muscle</tissue>
    </source>
</reference>
<sequence>MIKLPKYQCHHGARASPPASSRPKRDWIATSLGRLTVGVKLNWIPALKASEHPDIVKGHGFGRCLPASHILPLHPPSSLLTNFPDQP</sequence>
<protein>
    <submittedName>
        <fullName evidence="2">Uncharacterized protein</fullName>
    </submittedName>
</protein>
<organism evidence="2 3">
    <name type="scientific">Portunus trituberculatus</name>
    <name type="common">Swimming crab</name>
    <name type="synonym">Neptunus trituberculatus</name>
    <dbReference type="NCBI Taxonomy" id="210409"/>
    <lineage>
        <taxon>Eukaryota</taxon>
        <taxon>Metazoa</taxon>
        <taxon>Ecdysozoa</taxon>
        <taxon>Arthropoda</taxon>
        <taxon>Crustacea</taxon>
        <taxon>Multicrustacea</taxon>
        <taxon>Malacostraca</taxon>
        <taxon>Eumalacostraca</taxon>
        <taxon>Eucarida</taxon>
        <taxon>Decapoda</taxon>
        <taxon>Pleocyemata</taxon>
        <taxon>Brachyura</taxon>
        <taxon>Eubrachyura</taxon>
        <taxon>Portunoidea</taxon>
        <taxon>Portunidae</taxon>
        <taxon>Portuninae</taxon>
        <taxon>Portunus</taxon>
    </lineage>
</organism>
<keyword evidence="3" id="KW-1185">Reference proteome</keyword>
<feature type="region of interest" description="Disordered" evidence="1">
    <location>
        <begin position="1"/>
        <end position="25"/>
    </location>
</feature>
<dbReference type="Proteomes" id="UP000324222">
    <property type="component" value="Unassembled WGS sequence"/>
</dbReference>
<accession>A0A5B7GM89</accession>
<evidence type="ECO:0000256" key="1">
    <source>
        <dbReference type="SAM" id="MobiDB-lite"/>
    </source>
</evidence>